<feature type="compositionally biased region" description="Polar residues" evidence="1">
    <location>
        <begin position="1"/>
        <end position="15"/>
    </location>
</feature>
<dbReference type="CDD" id="cd06257">
    <property type="entry name" value="DnaJ"/>
    <property type="match status" value="1"/>
</dbReference>
<dbReference type="PANTHER" id="PTHR45270">
    <property type="entry name" value="OS03G0832900 PROTEIN"/>
    <property type="match status" value="1"/>
</dbReference>
<evidence type="ECO:0000256" key="1">
    <source>
        <dbReference type="SAM" id="MobiDB-lite"/>
    </source>
</evidence>
<feature type="compositionally biased region" description="Polar residues" evidence="1">
    <location>
        <begin position="685"/>
        <end position="695"/>
    </location>
</feature>
<protein>
    <recommendedName>
        <fullName evidence="3">J domain-containing protein</fullName>
    </recommendedName>
</protein>
<feature type="compositionally biased region" description="Basic and acidic residues" evidence="1">
    <location>
        <begin position="64"/>
        <end position="75"/>
    </location>
</feature>
<feature type="compositionally biased region" description="Low complexity" evidence="1">
    <location>
        <begin position="700"/>
        <end position="712"/>
    </location>
</feature>
<name>A0A6A4LG42_9ERIC</name>
<dbReference type="AlphaFoldDB" id="A0A6A4LG42"/>
<dbReference type="OrthoDB" id="1507364at2759"/>
<dbReference type="EMBL" id="QEFC01001869">
    <property type="protein sequence ID" value="KAE9455071.1"/>
    <property type="molecule type" value="Genomic_DNA"/>
</dbReference>
<feature type="region of interest" description="Disordered" evidence="1">
    <location>
        <begin position="1"/>
        <end position="94"/>
    </location>
</feature>
<dbReference type="PROSITE" id="PS50076">
    <property type="entry name" value="DNAJ_2"/>
    <property type="match status" value="1"/>
</dbReference>
<organism evidence="4 5">
    <name type="scientific">Rhododendron williamsianum</name>
    <dbReference type="NCBI Taxonomy" id="262921"/>
    <lineage>
        <taxon>Eukaryota</taxon>
        <taxon>Viridiplantae</taxon>
        <taxon>Streptophyta</taxon>
        <taxon>Embryophyta</taxon>
        <taxon>Tracheophyta</taxon>
        <taxon>Spermatophyta</taxon>
        <taxon>Magnoliopsida</taxon>
        <taxon>eudicotyledons</taxon>
        <taxon>Gunneridae</taxon>
        <taxon>Pentapetalae</taxon>
        <taxon>asterids</taxon>
        <taxon>Ericales</taxon>
        <taxon>Ericaceae</taxon>
        <taxon>Ericoideae</taxon>
        <taxon>Rhodoreae</taxon>
        <taxon>Rhododendron</taxon>
    </lineage>
</organism>
<feature type="compositionally biased region" description="Low complexity" evidence="1">
    <location>
        <begin position="381"/>
        <end position="392"/>
    </location>
</feature>
<keyword evidence="2" id="KW-0472">Membrane</keyword>
<feature type="region of interest" description="Disordered" evidence="1">
    <location>
        <begin position="119"/>
        <end position="155"/>
    </location>
</feature>
<keyword evidence="2" id="KW-0812">Transmembrane</keyword>
<evidence type="ECO:0000313" key="4">
    <source>
        <dbReference type="EMBL" id="KAE9455071.1"/>
    </source>
</evidence>
<dbReference type="Gene3D" id="1.10.287.110">
    <property type="entry name" value="DnaJ domain"/>
    <property type="match status" value="1"/>
</dbReference>
<dbReference type="PROSITE" id="PS00636">
    <property type="entry name" value="DNAJ_1"/>
    <property type="match status" value="1"/>
</dbReference>
<dbReference type="InterPro" id="IPR001623">
    <property type="entry name" value="DnaJ_domain"/>
</dbReference>
<dbReference type="SMART" id="SM00271">
    <property type="entry name" value="DnaJ"/>
    <property type="match status" value="1"/>
</dbReference>
<gene>
    <name evidence="4" type="ORF">C3L33_13023</name>
</gene>
<dbReference type="Pfam" id="PF00226">
    <property type="entry name" value="DnaJ"/>
    <property type="match status" value="1"/>
</dbReference>
<dbReference type="SUPFAM" id="SSF46565">
    <property type="entry name" value="Chaperone J-domain"/>
    <property type="match status" value="1"/>
</dbReference>
<accession>A0A6A4LG42</accession>
<sequence length="774" mass="85525">MARKGNQQKNGWDNLSNHKKGVSDSGCPLPNTKGRGKVNLAKVAGEEKLPNGNQPSAPVSEGGNKTDHAGGENRSKQKSKKFQKKEKQGMSAIHSEEQAVPCDCNSGDCLENISTVEASGLREENGRPPNSTRGLEDSNYRSGHSPSGSHTDDTMGNLEFSDSLILRHLRVSALSILKAATECLQRQKPLFISLTTNMSDAACYVQKKIEHAYPIVLRWLMHVGNIVLLLSMVWLDCTLRGIESFLRMGTTSFFSVITALTGHFVGFTIGFMFIAVSGILLMWFCGSFWTTGLVICSGGLAFMLSHERIALLITTLYSVYSAWTYVGWFGLLLALNLSFISSDVLMFFLKNNINHRMPDQVPEQTAGMEGQQSFFYGGQGPSSPETGSGPSSDRGPGIPSTSGTDFEMSSEDEVVRLLNCTDHYSALGLSRFENVDVTILKREYRKKAMLVHPDKNMGNEKAAEAFKKLQNAYEVLLDSLKRKSYDEELRREELLNYFRRFQNASQKNGRHKFFASGFAHTATDGEDPFGESRRIACRKIAEIFIKLKMEMDGLNNLPNRSFLEFCRRLMHLVHMFALIARSMMQLNGIFVSMADCHEETLVSQRFTYWNASSQGMRSPVNTHKPSFHVNTSLTAKHNNGKGTSPGQRASMPSSSSSNLEENMTEEEFFEWLQNAVQAGVFDNFAGNTPSESPSATAEAGKFSKSGGSNSGSSKRKKKGKKQCCSNMHIYFDVVKLALLASARAFPGDALLTSLCSCMDPAPLPATKYLKLNLS</sequence>
<keyword evidence="2" id="KW-1133">Transmembrane helix</keyword>
<proteinExistence type="predicted"/>
<dbReference type="PRINTS" id="PR00625">
    <property type="entry name" value="JDOMAIN"/>
</dbReference>
<keyword evidence="5" id="KW-1185">Reference proteome</keyword>
<feature type="transmembrane region" description="Helical" evidence="2">
    <location>
        <begin position="281"/>
        <end position="305"/>
    </location>
</feature>
<feature type="compositionally biased region" description="Polar residues" evidence="1">
    <location>
        <begin position="632"/>
        <end position="647"/>
    </location>
</feature>
<feature type="transmembrane region" description="Helical" evidence="2">
    <location>
        <begin position="254"/>
        <end position="274"/>
    </location>
</feature>
<evidence type="ECO:0000259" key="3">
    <source>
        <dbReference type="PROSITE" id="PS50076"/>
    </source>
</evidence>
<evidence type="ECO:0000313" key="5">
    <source>
        <dbReference type="Proteomes" id="UP000428333"/>
    </source>
</evidence>
<comment type="caution">
    <text evidence="4">The sequence shown here is derived from an EMBL/GenBank/DDBJ whole genome shotgun (WGS) entry which is preliminary data.</text>
</comment>
<dbReference type="InterPro" id="IPR036869">
    <property type="entry name" value="J_dom_sf"/>
</dbReference>
<evidence type="ECO:0000256" key="2">
    <source>
        <dbReference type="SAM" id="Phobius"/>
    </source>
</evidence>
<feature type="region of interest" description="Disordered" evidence="1">
    <location>
        <begin position="377"/>
        <end position="407"/>
    </location>
</feature>
<feature type="compositionally biased region" description="Polar residues" evidence="1">
    <location>
        <begin position="140"/>
        <end position="149"/>
    </location>
</feature>
<dbReference type="Proteomes" id="UP000428333">
    <property type="component" value="Linkage Group LG07"/>
</dbReference>
<reference evidence="4 5" key="1">
    <citation type="journal article" date="2019" name="Genome Biol. Evol.">
        <title>The Rhododendron genome and chromosomal organization provide insight into shared whole-genome duplications across the heath family (Ericaceae).</title>
        <authorList>
            <person name="Soza V.L."/>
            <person name="Lindsley D."/>
            <person name="Waalkes A."/>
            <person name="Ramage E."/>
            <person name="Patwardhan R.P."/>
            <person name="Burton J.N."/>
            <person name="Adey A."/>
            <person name="Kumar A."/>
            <person name="Qiu R."/>
            <person name="Shendure J."/>
            <person name="Hall B."/>
        </authorList>
    </citation>
    <scope>NUCLEOTIDE SEQUENCE [LARGE SCALE GENOMIC DNA]</scope>
    <source>
        <strain evidence="4">RSF 1966-606</strain>
    </source>
</reference>
<feature type="non-terminal residue" evidence="4">
    <location>
        <position position="1"/>
    </location>
</feature>
<feature type="domain" description="J" evidence="3">
    <location>
        <begin position="422"/>
        <end position="489"/>
    </location>
</feature>
<feature type="compositionally biased region" description="Low complexity" evidence="1">
    <location>
        <begin position="650"/>
        <end position="659"/>
    </location>
</feature>
<dbReference type="InterPro" id="IPR018253">
    <property type="entry name" value="DnaJ_domain_CS"/>
</dbReference>
<feature type="region of interest" description="Disordered" evidence="1">
    <location>
        <begin position="683"/>
        <end position="719"/>
    </location>
</feature>
<dbReference type="PANTHER" id="PTHR45270:SF4">
    <property type="entry name" value="CHAPERONE DNAJ-DOMAIN SUPERFAMILY PROTEIN"/>
    <property type="match status" value="1"/>
</dbReference>
<feature type="region of interest" description="Disordered" evidence="1">
    <location>
        <begin position="632"/>
        <end position="659"/>
    </location>
</feature>